<dbReference type="EnsemblMetazoa" id="CapteT227819">
    <property type="protein sequence ID" value="CapteP227819"/>
    <property type="gene ID" value="CapteG227819"/>
</dbReference>
<reference evidence="4" key="3">
    <citation type="submission" date="2015-06" db="UniProtKB">
        <authorList>
            <consortium name="EnsemblMetazoa"/>
        </authorList>
    </citation>
    <scope>IDENTIFICATION</scope>
</reference>
<protein>
    <recommendedName>
        <fullName evidence="2">JmjC domain-containing protein</fullName>
    </recommendedName>
</protein>
<gene>
    <name evidence="3" type="ORF">CAPTEDRAFT_227819</name>
</gene>
<dbReference type="InterPro" id="IPR003347">
    <property type="entry name" value="JmjC_dom"/>
</dbReference>
<feature type="signal peptide" evidence="1">
    <location>
        <begin position="1"/>
        <end position="23"/>
    </location>
</feature>
<name>R7VCS5_CAPTE</name>
<evidence type="ECO:0000259" key="2">
    <source>
        <dbReference type="PROSITE" id="PS51184"/>
    </source>
</evidence>
<organism evidence="3">
    <name type="scientific">Capitella teleta</name>
    <name type="common">Polychaete worm</name>
    <dbReference type="NCBI Taxonomy" id="283909"/>
    <lineage>
        <taxon>Eukaryota</taxon>
        <taxon>Metazoa</taxon>
        <taxon>Spiralia</taxon>
        <taxon>Lophotrochozoa</taxon>
        <taxon>Annelida</taxon>
        <taxon>Polychaeta</taxon>
        <taxon>Sedentaria</taxon>
        <taxon>Scolecida</taxon>
        <taxon>Capitellidae</taxon>
        <taxon>Capitella</taxon>
    </lineage>
</organism>
<dbReference type="HOGENOM" id="CLU_030528_0_0_1"/>
<evidence type="ECO:0000256" key="1">
    <source>
        <dbReference type="SAM" id="SignalP"/>
    </source>
</evidence>
<reference evidence="3 5" key="2">
    <citation type="journal article" date="2013" name="Nature">
        <title>Insights into bilaterian evolution from three spiralian genomes.</title>
        <authorList>
            <person name="Simakov O."/>
            <person name="Marletaz F."/>
            <person name="Cho S.J."/>
            <person name="Edsinger-Gonzales E."/>
            <person name="Havlak P."/>
            <person name="Hellsten U."/>
            <person name="Kuo D.H."/>
            <person name="Larsson T."/>
            <person name="Lv J."/>
            <person name="Arendt D."/>
            <person name="Savage R."/>
            <person name="Osoegawa K."/>
            <person name="de Jong P."/>
            <person name="Grimwood J."/>
            <person name="Chapman J.A."/>
            <person name="Shapiro H."/>
            <person name="Aerts A."/>
            <person name="Otillar R.P."/>
            <person name="Terry A.Y."/>
            <person name="Boore J.L."/>
            <person name="Grigoriev I.V."/>
            <person name="Lindberg D.R."/>
            <person name="Seaver E.C."/>
            <person name="Weisblat D.A."/>
            <person name="Putnam N.H."/>
            <person name="Rokhsar D.S."/>
        </authorList>
    </citation>
    <scope>NUCLEOTIDE SEQUENCE</scope>
    <source>
        <strain evidence="3 5">I ESC-2004</strain>
    </source>
</reference>
<dbReference type="InterPro" id="IPR041667">
    <property type="entry name" value="Cupin_8"/>
</dbReference>
<reference evidence="5" key="1">
    <citation type="submission" date="2012-12" db="EMBL/GenBank/DDBJ databases">
        <authorList>
            <person name="Hellsten U."/>
            <person name="Grimwood J."/>
            <person name="Chapman J.A."/>
            <person name="Shapiro H."/>
            <person name="Aerts A."/>
            <person name="Otillar R.P."/>
            <person name="Terry A.Y."/>
            <person name="Boore J.L."/>
            <person name="Simakov O."/>
            <person name="Marletaz F."/>
            <person name="Cho S.-J."/>
            <person name="Edsinger-Gonzales E."/>
            <person name="Havlak P."/>
            <person name="Kuo D.-H."/>
            <person name="Larsson T."/>
            <person name="Lv J."/>
            <person name="Arendt D."/>
            <person name="Savage R."/>
            <person name="Osoegawa K."/>
            <person name="de Jong P."/>
            <person name="Lindberg D.R."/>
            <person name="Seaver E.C."/>
            <person name="Weisblat D.A."/>
            <person name="Putnam N.H."/>
            <person name="Grigoriev I.V."/>
            <person name="Rokhsar D.S."/>
        </authorList>
    </citation>
    <scope>NUCLEOTIDE SEQUENCE</scope>
    <source>
        <strain evidence="5">I ESC-2004</strain>
    </source>
</reference>
<dbReference type="SUPFAM" id="SSF51197">
    <property type="entry name" value="Clavaminate synthase-like"/>
    <property type="match status" value="1"/>
</dbReference>
<evidence type="ECO:0000313" key="4">
    <source>
        <dbReference type="EnsemblMetazoa" id="CapteP227819"/>
    </source>
</evidence>
<dbReference type="InterPro" id="IPR014710">
    <property type="entry name" value="RmlC-like_jellyroll"/>
</dbReference>
<dbReference type="PANTHER" id="PTHR12461">
    <property type="entry name" value="HYPOXIA-INDUCIBLE FACTOR 1 ALPHA INHIBITOR-RELATED"/>
    <property type="match status" value="1"/>
</dbReference>
<dbReference type="OrthoDB" id="415358at2759"/>
<accession>R7VCS5</accession>
<keyword evidence="1" id="KW-0732">Signal</keyword>
<dbReference type="EMBL" id="KB293180">
    <property type="protein sequence ID" value="ELU16439.1"/>
    <property type="molecule type" value="Genomic_DNA"/>
</dbReference>
<dbReference type="PROSITE" id="PS51184">
    <property type="entry name" value="JMJC"/>
    <property type="match status" value="1"/>
</dbReference>
<dbReference type="OMA" id="ECERIPV"/>
<feature type="chain" id="PRO_5008788908" description="JmjC domain-containing protein" evidence="1">
    <location>
        <begin position="24"/>
        <end position="548"/>
    </location>
</feature>
<dbReference type="STRING" id="283909.R7VCS5"/>
<evidence type="ECO:0000313" key="3">
    <source>
        <dbReference type="EMBL" id="ELU16439.1"/>
    </source>
</evidence>
<dbReference type="EMBL" id="AMQN01000628">
    <property type="status" value="NOT_ANNOTATED_CDS"/>
    <property type="molecule type" value="Genomic_DNA"/>
</dbReference>
<dbReference type="Proteomes" id="UP000014760">
    <property type="component" value="Unassembled WGS sequence"/>
</dbReference>
<dbReference type="SMART" id="SM00558">
    <property type="entry name" value="JmjC"/>
    <property type="match status" value="1"/>
</dbReference>
<proteinExistence type="predicted"/>
<dbReference type="AlphaFoldDB" id="R7VCS5"/>
<dbReference type="PANTHER" id="PTHR12461:SF83">
    <property type="entry name" value="JMJC DOMAIN-CONTAINING PROTEIN"/>
    <property type="match status" value="1"/>
</dbReference>
<evidence type="ECO:0000313" key="5">
    <source>
        <dbReference type="Proteomes" id="UP000014760"/>
    </source>
</evidence>
<dbReference type="Pfam" id="PF13621">
    <property type="entry name" value="Cupin_8"/>
    <property type="match status" value="1"/>
</dbReference>
<feature type="domain" description="JmjC" evidence="2">
    <location>
        <begin position="352"/>
        <end position="538"/>
    </location>
</feature>
<dbReference type="FunFam" id="2.60.120.10:FF:000299">
    <property type="entry name" value="Predicted protein"/>
    <property type="match status" value="1"/>
</dbReference>
<dbReference type="Gene3D" id="2.60.120.10">
    <property type="entry name" value="Jelly Rolls"/>
    <property type="match status" value="1"/>
</dbReference>
<sequence>MEAGGRNPALFFVLLTIFRVASPFNQITERDLTSLVTHSCVVVADIENFPNFAPSFSSIQQTFKDDHGLYFAVTNFARWSTTSNGGLSTKEVPLVHEDTPLVAFPKRVVDRSCLLPPSFQPYPQPIPFQGLQHESILTAFINSQCGTYRSVDGSLSKRGLHRHSILQNLFHVDQSITNLTMDLLYSSHSNPFSTAAECLSSPETADRRLCLPKEDHSMYSQHTQHEHHIAQCERIRLPLTREEFFENYLKKSKPVIIEGAAKHWAAYSKWTHEFLRENYGLKKVHVKLTPGGDFEGVEKAERWEDYGDFSIPDVVRNQLQFPELVVVRPAAANMNFSEFLDLITLAADQSARNVSAYLEYSSIPEYMPDLEGDIEEFIFAKDLLNRKHLNMWLSDGNTIGRLHFDEYDNFLCQLRGQKQVILFDPHDNTRMYEGHIPQAMLSYDASQKRFFRKTLKDSTSMVMSPIDLLNPDLQKFPLFRDVRPLNCSIGEGDVLFMPSFWWHEVYSTPNLSEKRNLAVNFWYEPFLQKEFPCADCDLDINPSYHHLL</sequence>
<keyword evidence="5" id="KW-1185">Reference proteome</keyword>